<dbReference type="PANTHER" id="PTHR26379:SF293">
    <property type="entry name" value="BTB_POZ AND MATH DOMAIN-CONTAINING PROTEIN 3"/>
    <property type="match status" value="1"/>
</dbReference>
<dbReference type="Pfam" id="PF24570">
    <property type="entry name" value="BACK_BPM_SPOP"/>
    <property type="match status" value="1"/>
</dbReference>
<dbReference type="SUPFAM" id="SSF49599">
    <property type="entry name" value="TRAF domain-like"/>
    <property type="match status" value="1"/>
</dbReference>
<feature type="domain" description="BTB" evidence="5">
    <location>
        <begin position="206"/>
        <end position="273"/>
    </location>
</feature>
<dbReference type="CDD" id="cd14736">
    <property type="entry name" value="BACK_AtBPM-like"/>
    <property type="match status" value="1"/>
</dbReference>
<evidence type="ECO:0000256" key="4">
    <source>
        <dbReference type="SAM" id="MobiDB-lite"/>
    </source>
</evidence>
<reference evidence="7" key="1">
    <citation type="journal article" date="2020" name="Plant Biotechnol. J.">
        <title>The pomegranate (Punica granatum L.) draft genome dissects genetic divergence between soft- and hard-seeded cultivars.</title>
        <authorList>
            <person name="Luo X."/>
            <person name="Li H."/>
            <person name="Wu Z."/>
            <person name="Yao W."/>
            <person name="Zhao P."/>
            <person name="Cao D."/>
            <person name="Yu H."/>
            <person name="Li K."/>
            <person name="Poudel K."/>
            <person name="Zhao D."/>
            <person name="Zhang F."/>
            <person name="Xia X."/>
            <person name="Chen L."/>
            <person name="Wang Q."/>
            <person name="Jing D."/>
            <person name="Cao S."/>
        </authorList>
    </citation>
    <scope>NUCLEOTIDE SEQUENCE [LARGE SCALE GENOMIC DNA]</scope>
    <source>
        <strain evidence="7">cv. Tunisia</strain>
    </source>
</reference>
<dbReference type="Pfam" id="PF22486">
    <property type="entry name" value="MATH_2"/>
    <property type="match status" value="1"/>
</dbReference>
<dbReference type="AlphaFoldDB" id="A0A6P8CC07"/>
<dbReference type="InterPro" id="IPR000210">
    <property type="entry name" value="BTB/POZ_dom"/>
</dbReference>
<comment type="similarity">
    <text evidence="3">Belongs to the Tdpoz family.</text>
</comment>
<organism evidence="7 8">
    <name type="scientific">Punica granatum</name>
    <name type="common">Pomegranate</name>
    <dbReference type="NCBI Taxonomy" id="22663"/>
    <lineage>
        <taxon>Eukaryota</taxon>
        <taxon>Viridiplantae</taxon>
        <taxon>Streptophyta</taxon>
        <taxon>Embryophyta</taxon>
        <taxon>Tracheophyta</taxon>
        <taxon>Spermatophyta</taxon>
        <taxon>Magnoliopsida</taxon>
        <taxon>eudicotyledons</taxon>
        <taxon>Gunneridae</taxon>
        <taxon>Pentapetalae</taxon>
        <taxon>rosids</taxon>
        <taxon>malvids</taxon>
        <taxon>Myrtales</taxon>
        <taxon>Lythraceae</taxon>
        <taxon>Punica</taxon>
    </lineage>
</organism>
<evidence type="ECO:0000256" key="1">
    <source>
        <dbReference type="ARBA" id="ARBA00002668"/>
    </source>
</evidence>
<dbReference type="Gene3D" id="1.25.40.420">
    <property type="match status" value="1"/>
</dbReference>
<sequence>MHPKTLESAACMAKPEVCGTRQVGNSASKSVIETVNGSHRFTITGYSLAKGMGSGKYIPSDVFTVGGFDWAIYFYPDGKNPEDNSVYVSVFIALASEGSDVRALFELTLIDQSGKGKHKVHSHFDRALEGGPYTLKYRGSMWGYKRFLRRNALEASDYIKDDCLIMQCTVGVVRARREGPKLFSISVPPSDMGHSLKDLLESEIGCDIVFQVGDETFKAHKLVLAARSLVFKAQFFGLVGDRNISKTVVEDIEPSIFKAMLLFIYTDTLPNVSDIMDNPSLCTSTIMIQHLLAAADRYDLKRLRLLCQSKLSEEINPSTVATTLALADQHQCQELKAICLKFIANPENLRVVMQTEGYKHLEESCPSLLSDVLRTYASGDENSGPVSGKKRSASSIFGQDPDHDRNPTESVNLDGRRQRRRV</sequence>
<gene>
    <name evidence="8" type="primary">LOC116195094</name>
</gene>
<dbReference type="InterPro" id="IPR011333">
    <property type="entry name" value="SKP1/BTB/POZ_sf"/>
</dbReference>
<dbReference type="Proteomes" id="UP000515151">
    <property type="component" value="Chromosome 2"/>
</dbReference>
<dbReference type="GO" id="GO:0016567">
    <property type="term" value="P:protein ubiquitination"/>
    <property type="evidence" value="ECO:0007669"/>
    <property type="project" value="UniProtKB-UniPathway"/>
</dbReference>
<dbReference type="UniPathway" id="UPA00143"/>
<dbReference type="Gene3D" id="3.30.710.10">
    <property type="entry name" value="Potassium Channel Kv1.1, Chain A"/>
    <property type="match status" value="1"/>
</dbReference>
<dbReference type="InterPro" id="IPR045005">
    <property type="entry name" value="BPM1-6"/>
</dbReference>
<protein>
    <submittedName>
        <fullName evidence="8">BTB/POZ and MATH domain-containing protein 3</fullName>
    </submittedName>
</protein>
<dbReference type="PROSITE" id="PS50097">
    <property type="entry name" value="BTB"/>
    <property type="match status" value="1"/>
</dbReference>
<evidence type="ECO:0000256" key="2">
    <source>
        <dbReference type="ARBA" id="ARBA00004906"/>
    </source>
</evidence>
<feature type="domain" description="MATH" evidence="6">
    <location>
        <begin position="36"/>
        <end position="170"/>
    </location>
</feature>
<dbReference type="GeneID" id="116195094"/>
<dbReference type="PANTHER" id="PTHR26379">
    <property type="entry name" value="BTB/POZ AND MATH DOMAIN-CONTAINING PROTEIN 1"/>
    <property type="match status" value="1"/>
</dbReference>
<dbReference type="Pfam" id="PF00651">
    <property type="entry name" value="BTB"/>
    <property type="match status" value="1"/>
</dbReference>
<dbReference type="Gene3D" id="2.60.210.10">
    <property type="entry name" value="Apoptosis, Tumor Necrosis Factor Receptor Associated Protein 2, Chain A"/>
    <property type="match status" value="1"/>
</dbReference>
<dbReference type="PROSITE" id="PS50144">
    <property type="entry name" value="MATH"/>
    <property type="match status" value="1"/>
</dbReference>
<reference evidence="8" key="2">
    <citation type="submission" date="2025-08" db="UniProtKB">
        <authorList>
            <consortium name="RefSeq"/>
        </authorList>
    </citation>
    <scope>IDENTIFICATION</scope>
    <source>
        <tissue evidence="8">Leaf</tissue>
    </source>
</reference>
<dbReference type="RefSeq" id="XP_031379929.1">
    <property type="nucleotide sequence ID" value="XM_031524069.1"/>
</dbReference>
<accession>A0A6P8CC07</accession>
<dbReference type="InterPro" id="IPR008974">
    <property type="entry name" value="TRAF-like"/>
</dbReference>
<name>A0A6P8CC07_PUNGR</name>
<proteinExistence type="inferred from homology"/>
<comment type="function">
    <text evidence="1">May act as a substrate-specific adapter of an E3 ubiquitin-protein ligase complex (CUL3-RBX1-BTB) which mediates the ubiquitination and subsequent proteasomal degradation of target proteins.</text>
</comment>
<dbReference type="SMART" id="SM00061">
    <property type="entry name" value="MATH"/>
    <property type="match status" value="1"/>
</dbReference>
<dbReference type="GO" id="GO:0071472">
    <property type="term" value="P:cellular response to salt stress"/>
    <property type="evidence" value="ECO:0007669"/>
    <property type="project" value="UniProtKB-ARBA"/>
</dbReference>
<dbReference type="InterPro" id="IPR002083">
    <property type="entry name" value="MATH/TRAF_dom"/>
</dbReference>
<dbReference type="InterPro" id="IPR056423">
    <property type="entry name" value="BACK_BPM_SPOP"/>
</dbReference>
<keyword evidence="7" id="KW-1185">Reference proteome</keyword>
<dbReference type="SUPFAM" id="SSF54695">
    <property type="entry name" value="POZ domain"/>
    <property type="match status" value="1"/>
</dbReference>
<dbReference type="SMART" id="SM00225">
    <property type="entry name" value="BTB"/>
    <property type="match status" value="1"/>
</dbReference>
<feature type="region of interest" description="Disordered" evidence="4">
    <location>
        <begin position="379"/>
        <end position="422"/>
    </location>
</feature>
<dbReference type="InterPro" id="IPR034090">
    <property type="entry name" value="BPM_C"/>
</dbReference>
<evidence type="ECO:0000259" key="6">
    <source>
        <dbReference type="PROSITE" id="PS50144"/>
    </source>
</evidence>
<comment type="pathway">
    <text evidence="2">Protein modification; protein ubiquitination.</text>
</comment>
<dbReference type="CDD" id="cd00121">
    <property type="entry name" value="MATH"/>
    <property type="match status" value="1"/>
</dbReference>
<dbReference type="FunFam" id="3.30.710.10:FF:000136">
    <property type="entry name" value="BTB-POZ and math domain 1"/>
    <property type="match status" value="1"/>
</dbReference>
<evidence type="ECO:0000256" key="3">
    <source>
        <dbReference type="ARBA" id="ARBA00010846"/>
    </source>
</evidence>
<dbReference type="CDD" id="cd18280">
    <property type="entry name" value="BTB_POZ_BPM_plant"/>
    <property type="match status" value="1"/>
</dbReference>
<evidence type="ECO:0000313" key="8">
    <source>
        <dbReference type="RefSeq" id="XP_031379929.1"/>
    </source>
</evidence>
<dbReference type="OrthoDB" id="6359816at2759"/>
<evidence type="ECO:0000259" key="5">
    <source>
        <dbReference type="PROSITE" id="PS50097"/>
    </source>
</evidence>
<evidence type="ECO:0000313" key="7">
    <source>
        <dbReference type="Proteomes" id="UP000515151"/>
    </source>
</evidence>